<dbReference type="GO" id="GO:0045109">
    <property type="term" value="P:intermediate filament organization"/>
    <property type="evidence" value="ECO:0007669"/>
    <property type="project" value="TreeGrafter"/>
</dbReference>
<evidence type="ECO:0000256" key="1">
    <source>
        <dbReference type="ARBA" id="ARBA00022754"/>
    </source>
</evidence>
<dbReference type="AlphaFoldDB" id="A0A4W3HAM7"/>
<feature type="region of interest" description="Disordered" evidence="5">
    <location>
        <begin position="145"/>
        <end position="230"/>
    </location>
</feature>
<dbReference type="PANTHER" id="PTHR45652:SF21">
    <property type="entry name" value="ZINC FINGER CCCH DOMAIN-CONTAINING PROTEIN 13-LIKE ISOFORM X1"/>
    <property type="match status" value="1"/>
</dbReference>
<dbReference type="PANTHER" id="PTHR45652">
    <property type="entry name" value="GLIAL FIBRILLARY ACIDIC PROTEIN"/>
    <property type="match status" value="1"/>
</dbReference>
<keyword evidence="1 3" id="KW-0403">Intermediate filament</keyword>
<protein>
    <submittedName>
        <fullName evidence="7">Internexin neuronal intermediate filament protein alpha</fullName>
    </submittedName>
</protein>
<feature type="domain" description="IF rod" evidence="6">
    <location>
        <begin position="1"/>
        <end position="141"/>
    </location>
</feature>
<dbReference type="SMART" id="SM01391">
    <property type="entry name" value="Filament"/>
    <property type="match status" value="1"/>
</dbReference>
<dbReference type="STRING" id="7868.ENSCMIP00000012856"/>
<feature type="compositionally biased region" description="Polar residues" evidence="5">
    <location>
        <begin position="160"/>
        <end position="174"/>
    </location>
</feature>
<dbReference type="GO" id="GO:0005882">
    <property type="term" value="C:intermediate filament"/>
    <property type="evidence" value="ECO:0007669"/>
    <property type="project" value="UniProtKB-KW"/>
</dbReference>
<dbReference type="InterPro" id="IPR039008">
    <property type="entry name" value="IF_rod_dom"/>
</dbReference>
<dbReference type="OMA" id="CRSLTIF"/>
<dbReference type="GO" id="GO:0005200">
    <property type="term" value="F:structural constituent of cytoskeleton"/>
    <property type="evidence" value="ECO:0007669"/>
    <property type="project" value="TreeGrafter"/>
</dbReference>
<dbReference type="Gene3D" id="1.20.5.170">
    <property type="match status" value="1"/>
</dbReference>
<proteinExistence type="inferred from homology"/>
<dbReference type="Pfam" id="PF00038">
    <property type="entry name" value="Filament"/>
    <property type="match status" value="1"/>
</dbReference>
<accession>A0A4W3HAM7</accession>
<dbReference type="InterPro" id="IPR018039">
    <property type="entry name" value="IF_conserved"/>
</dbReference>
<gene>
    <name evidence="7" type="primary">LOC103171713</name>
</gene>
<reference evidence="7" key="5">
    <citation type="submission" date="2025-09" db="UniProtKB">
        <authorList>
            <consortium name="Ensembl"/>
        </authorList>
    </citation>
    <scope>IDENTIFICATION</scope>
</reference>
<dbReference type="InterPro" id="IPR050405">
    <property type="entry name" value="Intermediate_filament"/>
</dbReference>
<dbReference type="Gene3D" id="1.20.5.500">
    <property type="entry name" value="Single helix bin"/>
    <property type="match status" value="1"/>
</dbReference>
<reference evidence="8" key="3">
    <citation type="journal article" date="2014" name="Nature">
        <title>Elephant shark genome provides unique insights into gnathostome evolution.</title>
        <authorList>
            <consortium name="International Elephant Shark Genome Sequencing Consortium"/>
            <person name="Venkatesh B."/>
            <person name="Lee A.P."/>
            <person name="Ravi V."/>
            <person name="Maurya A.K."/>
            <person name="Lian M.M."/>
            <person name="Swann J.B."/>
            <person name="Ohta Y."/>
            <person name="Flajnik M.F."/>
            <person name="Sutoh Y."/>
            <person name="Kasahara M."/>
            <person name="Hoon S."/>
            <person name="Gangu V."/>
            <person name="Roy S.W."/>
            <person name="Irimia M."/>
            <person name="Korzh V."/>
            <person name="Kondrychyn I."/>
            <person name="Lim Z.W."/>
            <person name="Tay B.H."/>
            <person name="Tohari S."/>
            <person name="Kong K.W."/>
            <person name="Ho S."/>
            <person name="Lorente-Galdos B."/>
            <person name="Quilez J."/>
            <person name="Marques-Bonet T."/>
            <person name="Raney B.J."/>
            <person name="Ingham P.W."/>
            <person name="Tay A."/>
            <person name="Hillier L.W."/>
            <person name="Minx P."/>
            <person name="Boehm T."/>
            <person name="Wilson R.K."/>
            <person name="Brenner S."/>
            <person name="Warren W.C."/>
        </authorList>
    </citation>
    <scope>NUCLEOTIDE SEQUENCE [LARGE SCALE GENOMIC DNA]</scope>
</reference>
<comment type="similarity">
    <text evidence="3">Belongs to the intermediate filament family.</text>
</comment>
<keyword evidence="8" id="KW-1185">Reference proteome</keyword>
<reference evidence="8" key="2">
    <citation type="journal article" date="2007" name="PLoS Biol.">
        <title>Survey sequencing and comparative analysis of the elephant shark (Callorhinchus milii) genome.</title>
        <authorList>
            <person name="Venkatesh B."/>
            <person name="Kirkness E.F."/>
            <person name="Loh Y.H."/>
            <person name="Halpern A.L."/>
            <person name="Lee A.P."/>
            <person name="Johnson J."/>
            <person name="Dandona N."/>
            <person name="Viswanathan L.D."/>
            <person name="Tay A."/>
            <person name="Venter J.C."/>
            <person name="Strausberg R.L."/>
            <person name="Brenner S."/>
        </authorList>
    </citation>
    <scope>NUCLEOTIDE SEQUENCE [LARGE SCALE GENOMIC DNA]</scope>
</reference>
<reference evidence="8" key="1">
    <citation type="journal article" date="2006" name="Science">
        <title>Ancient noncoding elements conserved in the human genome.</title>
        <authorList>
            <person name="Venkatesh B."/>
            <person name="Kirkness E.F."/>
            <person name="Loh Y.H."/>
            <person name="Halpern A.L."/>
            <person name="Lee A.P."/>
            <person name="Johnson J."/>
            <person name="Dandona N."/>
            <person name="Viswanathan L.D."/>
            <person name="Tay A."/>
            <person name="Venter J.C."/>
            <person name="Strausberg R.L."/>
            <person name="Brenner S."/>
        </authorList>
    </citation>
    <scope>NUCLEOTIDE SEQUENCE [LARGE SCALE GENOMIC DNA]</scope>
</reference>
<dbReference type="FunFam" id="1.20.5.170:FF:000002">
    <property type="entry name" value="Type I keratin KA11"/>
    <property type="match status" value="1"/>
</dbReference>
<dbReference type="SUPFAM" id="SSF64593">
    <property type="entry name" value="Intermediate filament protein, coiled coil region"/>
    <property type="match status" value="1"/>
</dbReference>
<evidence type="ECO:0000313" key="8">
    <source>
        <dbReference type="Proteomes" id="UP000314986"/>
    </source>
</evidence>
<feature type="compositionally biased region" description="Basic and acidic residues" evidence="5">
    <location>
        <begin position="210"/>
        <end position="230"/>
    </location>
</feature>
<dbReference type="GeneTree" id="ENSGT00940000154418"/>
<dbReference type="PROSITE" id="PS51842">
    <property type="entry name" value="IF_ROD_2"/>
    <property type="match status" value="1"/>
</dbReference>
<dbReference type="InParanoid" id="A0A4W3HAM7"/>
<evidence type="ECO:0000259" key="6">
    <source>
        <dbReference type="PROSITE" id="PS51842"/>
    </source>
</evidence>
<evidence type="ECO:0000313" key="7">
    <source>
        <dbReference type="Ensembl" id="ENSCMIP00000012856.1"/>
    </source>
</evidence>
<keyword evidence="2 4" id="KW-0175">Coiled coil</keyword>
<feature type="coiled-coil region" evidence="4">
    <location>
        <begin position="36"/>
        <end position="112"/>
    </location>
</feature>
<name>A0A4W3HAM7_CALMI</name>
<organism evidence="7 8">
    <name type="scientific">Callorhinchus milii</name>
    <name type="common">Ghost shark</name>
    <dbReference type="NCBI Taxonomy" id="7868"/>
    <lineage>
        <taxon>Eukaryota</taxon>
        <taxon>Metazoa</taxon>
        <taxon>Chordata</taxon>
        <taxon>Craniata</taxon>
        <taxon>Vertebrata</taxon>
        <taxon>Chondrichthyes</taxon>
        <taxon>Holocephali</taxon>
        <taxon>Chimaeriformes</taxon>
        <taxon>Callorhinchidae</taxon>
        <taxon>Callorhinchus</taxon>
    </lineage>
</organism>
<dbReference type="Proteomes" id="UP000314986">
    <property type="component" value="Unassembled WGS sequence"/>
</dbReference>
<evidence type="ECO:0000256" key="4">
    <source>
        <dbReference type="SAM" id="Coils"/>
    </source>
</evidence>
<evidence type="ECO:0000256" key="5">
    <source>
        <dbReference type="SAM" id="MobiDB-lite"/>
    </source>
</evidence>
<sequence length="230" mass="25949">DIRTEYESLAARNAQAADDWYRDKFSDMSAAAARHCEALRANREELSEYRRQLQARSIEVESVRGAGLSLERQLEDMEERHSAERGAYQDNIAELEAELRTTKTEMARHLREYQDLLNVKMALDIEIAAYRKLLEGEETRFNTGPSLPLVNSLPPDLHSLPQTLPNTSPPSSHSLAGKEKDLPPKPAPKPAKPRGEAYEEIIEETIISTKKVEKAEPNNTLRAEKSNATK</sequence>
<evidence type="ECO:0000256" key="3">
    <source>
        <dbReference type="RuleBase" id="RU000685"/>
    </source>
</evidence>
<dbReference type="Ensembl" id="ENSCMIT00000013147.1">
    <property type="protein sequence ID" value="ENSCMIP00000012856.1"/>
    <property type="gene ID" value="ENSCMIG00000006514.1"/>
</dbReference>
<evidence type="ECO:0000256" key="2">
    <source>
        <dbReference type="ARBA" id="ARBA00023054"/>
    </source>
</evidence>
<dbReference type="PROSITE" id="PS00226">
    <property type="entry name" value="IF_ROD_1"/>
    <property type="match status" value="1"/>
</dbReference>
<reference evidence="7" key="4">
    <citation type="submission" date="2025-08" db="UniProtKB">
        <authorList>
            <consortium name="Ensembl"/>
        </authorList>
    </citation>
    <scope>IDENTIFICATION</scope>
</reference>
<dbReference type="GO" id="GO:0005737">
    <property type="term" value="C:cytoplasm"/>
    <property type="evidence" value="ECO:0007669"/>
    <property type="project" value="TreeGrafter"/>
</dbReference>